<keyword evidence="4" id="KW-0862">Zinc</keyword>
<feature type="domain" description="C2H2-type" evidence="7">
    <location>
        <begin position="883"/>
        <end position="911"/>
    </location>
</feature>
<feature type="region of interest" description="Disordered" evidence="6">
    <location>
        <begin position="436"/>
        <end position="462"/>
    </location>
</feature>
<feature type="region of interest" description="Disordered" evidence="6">
    <location>
        <begin position="338"/>
        <end position="371"/>
    </location>
</feature>
<keyword evidence="9" id="KW-1185">Reference proteome</keyword>
<reference evidence="8 9" key="1">
    <citation type="submission" date="2022-12" db="EMBL/GenBank/DDBJ databases">
        <title>Chromosome-level genome of Tegillarca granosa.</title>
        <authorList>
            <person name="Kim J."/>
        </authorList>
    </citation>
    <scope>NUCLEOTIDE SEQUENCE [LARGE SCALE GENOMIC DNA]</scope>
    <source>
        <strain evidence="8">Teg-2019</strain>
        <tissue evidence="8">Adductor muscle</tissue>
    </source>
</reference>
<feature type="compositionally biased region" description="Acidic residues" evidence="6">
    <location>
        <begin position="1971"/>
        <end position="1982"/>
    </location>
</feature>
<dbReference type="InterPro" id="IPR013087">
    <property type="entry name" value="Znf_C2H2_type"/>
</dbReference>
<proteinExistence type="predicted"/>
<evidence type="ECO:0000256" key="6">
    <source>
        <dbReference type="SAM" id="MobiDB-lite"/>
    </source>
</evidence>
<evidence type="ECO:0000256" key="5">
    <source>
        <dbReference type="PROSITE-ProRule" id="PRU00042"/>
    </source>
</evidence>
<feature type="compositionally biased region" description="Basic and acidic residues" evidence="6">
    <location>
        <begin position="823"/>
        <end position="838"/>
    </location>
</feature>
<feature type="region of interest" description="Disordered" evidence="6">
    <location>
        <begin position="1952"/>
        <end position="2022"/>
    </location>
</feature>
<feature type="region of interest" description="Disordered" evidence="6">
    <location>
        <begin position="1892"/>
        <end position="1913"/>
    </location>
</feature>
<evidence type="ECO:0000256" key="1">
    <source>
        <dbReference type="ARBA" id="ARBA00022723"/>
    </source>
</evidence>
<feature type="compositionally biased region" description="Acidic residues" evidence="6">
    <location>
        <begin position="613"/>
        <end position="633"/>
    </location>
</feature>
<evidence type="ECO:0000313" key="9">
    <source>
        <dbReference type="Proteomes" id="UP001217089"/>
    </source>
</evidence>
<feature type="domain" description="C2H2-type" evidence="7">
    <location>
        <begin position="855"/>
        <end position="882"/>
    </location>
</feature>
<feature type="domain" description="C2H2-type" evidence="7">
    <location>
        <begin position="412"/>
        <end position="440"/>
    </location>
</feature>
<evidence type="ECO:0000256" key="3">
    <source>
        <dbReference type="ARBA" id="ARBA00022771"/>
    </source>
</evidence>
<accession>A0ABQ9FAI0</accession>
<feature type="compositionally biased region" description="Basic and acidic residues" evidence="6">
    <location>
        <begin position="1983"/>
        <end position="2002"/>
    </location>
</feature>
<name>A0ABQ9FAI0_TEGGR</name>
<dbReference type="PANTHER" id="PTHR24379:SF121">
    <property type="entry name" value="C2H2-TYPE DOMAIN-CONTAINING PROTEIN"/>
    <property type="match status" value="1"/>
</dbReference>
<dbReference type="PANTHER" id="PTHR24379">
    <property type="entry name" value="KRAB AND ZINC FINGER DOMAIN-CONTAINING"/>
    <property type="match status" value="1"/>
</dbReference>
<dbReference type="InterPro" id="IPR036236">
    <property type="entry name" value="Znf_C2H2_sf"/>
</dbReference>
<feature type="region of interest" description="Disordered" evidence="6">
    <location>
        <begin position="497"/>
        <end position="518"/>
    </location>
</feature>
<feature type="domain" description="C2H2-type" evidence="7">
    <location>
        <begin position="379"/>
        <end position="406"/>
    </location>
</feature>
<evidence type="ECO:0000259" key="7">
    <source>
        <dbReference type="PROSITE" id="PS50157"/>
    </source>
</evidence>
<comment type="caution">
    <text evidence="8">The sequence shown here is derived from an EMBL/GenBank/DDBJ whole genome shotgun (WGS) entry which is preliminary data.</text>
</comment>
<organism evidence="8 9">
    <name type="scientific">Tegillarca granosa</name>
    <name type="common">Malaysian cockle</name>
    <name type="synonym">Anadara granosa</name>
    <dbReference type="NCBI Taxonomy" id="220873"/>
    <lineage>
        <taxon>Eukaryota</taxon>
        <taxon>Metazoa</taxon>
        <taxon>Spiralia</taxon>
        <taxon>Lophotrochozoa</taxon>
        <taxon>Mollusca</taxon>
        <taxon>Bivalvia</taxon>
        <taxon>Autobranchia</taxon>
        <taxon>Pteriomorphia</taxon>
        <taxon>Arcoida</taxon>
        <taxon>Arcoidea</taxon>
        <taxon>Arcidae</taxon>
        <taxon>Tegillarca</taxon>
    </lineage>
</organism>
<dbReference type="SUPFAM" id="SSF57667">
    <property type="entry name" value="beta-beta-alpha zinc fingers"/>
    <property type="match status" value="2"/>
</dbReference>
<dbReference type="Gene3D" id="3.30.160.60">
    <property type="entry name" value="Classic Zinc Finger"/>
    <property type="match status" value="11"/>
</dbReference>
<dbReference type="EMBL" id="JARBDR010000440">
    <property type="protein sequence ID" value="KAJ8312643.1"/>
    <property type="molecule type" value="Genomic_DNA"/>
</dbReference>
<keyword evidence="1" id="KW-0479">Metal-binding</keyword>
<sequence>MFVHSNTKSFVLFLCKCGACKYGTNLINLFREHLTQTHPSEESYKCSSCNESFGGIEELVGHLQSNLLKFVQCPYCSVKDRNRRFILSHITQAHPGKVKQITVTSQLICHERENNAYIAPEPKPIEVLPGTLLNQSVNDKSSYQDNGVKQEPVEKLQETVGNSRDNVFQPDVPQKQARRTSEDSVKSDTRSGNNAMSLMKCPKCTYIASGKGFLKKHFKVHEKGLSKQRPFVCPYCPGESDIQSKFISHVGLHCGNQKPNGIFKIQVYFCSHCTFQSNLLGKIFAHGERAHANFRKETDYTTSTLKIKSRSFMCETCMFFTRSKDDFDRHLDMHKNGELSNSLNTSDTTLEAKPKEPGPVEPPSKFQNDIDTGNESRRFCCNECSKTFKRLPHLKQHLSLHIKNEAYQLTYFRCSYCGYSSTSKLCISRHSEEKHPGKKIRIKRRSVSSAKNENHADGSSDPPRVSIDTYHCDCCAFSCSDRDDLIRHTKLHFVTTSNENSAGTPKPDKPQKKPYVGPTEPFIIPAGNVYKMPVSCSKCNFNTKLRLELLRHVKMHPMLIPESEQSPRKEANPRDKATKLLVKTTFLKRRLSSSPEFKSGPRKKKKVGRLDSSSEEDDDYDDEMDFEDYDNNDEEKGQLQNPKKTLSQLSRKMEISKGSLYFLGGDLLHNKLKPCYSEEGGNGEYTCLYCGNELHEKYPLHKHLLQHMDVSFYKCAYCEFGSLEVTPIVIHIQRQHRKPIKHIQQPLNEVESKINKAIHDMKAQHYLGVPNKSPVNPILEDTLNIKMEMPDIEPAFGDADQFESEVNYDITSSFKQSPSKGLKSPERLSSKDSRDDSPSKLTKLAPNVKKSGLLFMCKICGYTSSNKATINRHSVVHTKFKQYGCPYCSYRSHWKQDVTKHTTNVHQGEKVHVVTYDDHDNLISDSPTKNVASEAENRESLDFKKESEIYRDDDLPDLSPATTEVVQKPILEFCSKFKCNICLKKFNSKWAIDKHFKSAECGKISMLGCSLCKFKNVKNENLLDHIKHKHPLSPSVRVITLGRSAKFRIHKIPVKVKKPKSGPPSVQSVVSDISLPKKSDGSVSKMKVERTRERNGLIKKVGNLYKCKVCSFRGQRSNVSRHLATHSQLIKHSCPYCEYKSNWNFNIKRHVLKYHPDEKFDIRTSEKQVSSTEIKSSLETKLLAEPTSMMDNSNQTVDKNIEIKQEPGVENEFKTKYKCLVCKQVKLSLSGMYRHLQADKCKKPMYGCPECRFKSLIKDQVKNHMETKHAGHPGSPHLLNINAKIKKMKYIVQTGSDGADNRSVDGSLKSSKKGNAVEVTCPSCLHVSPSRKLFQEHFDKSHKGMFLACTKCPYKTQLMAYLIKHLIMMHQSRDIQFEIHRKKMRNKDVRFQCPKCAHQAKKPNMRAHLYFHLDYRPINCGHCKYKTRKQMIAKKHILSNHPGLPLKIIVKQDKNVEAEIDQMLSSMKVAESDLQQHTVSDMEIKEKKQPMKCEFENCNFKCMKNKTMKMHMSIVHMSQDQHSETDFEISSMEPEKNLISNNTNEFPAATDDIFSPRKNYTTEYSAKLHKDVFKCIHCQYVATVKKSIVSHYYSHVPHIFKCPYCSYRNYPRSRIVHHITTNHGGKTIYVTDLRTNQTSVPNTSHTSSPSSSSTSSSPKKKTPTPPKKIKKEKKIISPGSYSDIFTSEGSSDDDQTSTPAKKEITYKETGKICYNCNFCSYTSSVFYHYRQHLATHGGFKWQSAGTIIESRLKCGMCAFLAINHEEFKNHMEEHLNTRPFVCPYCDFSVRVSVKKHVVNKHPNKPVEALKNDRSGDLVVSEGGPKKSIKLVEMDPKVKLYDIFSMESEDFEQLLTDADVSVIDLQYIPDEKFDIVSKTLGFSADDIQELEGSSFVNSSYEDRESKISDEEDQSLDTTLTEMGNMENEGGDSKLDDSINSTESMEYEVLDEVTDSVNEEHKTDTSPDNQDNGLEDISDAEDEMKDYTDIPDKEQIIEEKDAGKRTTNTQASDSGELDVQMKQDSNQTESIDCHQRTHNVEQALDRTHNVELPLGRTDKVEQALDRTDNVEQAVDKTHNIEQALDRTHNVEQALGRTHYIKQALDRTQNVEQALDRT</sequence>
<evidence type="ECO:0000256" key="4">
    <source>
        <dbReference type="ARBA" id="ARBA00022833"/>
    </source>
</evidence>
<feature type="compositionally biased region" description="Basic residues" evidence="6">
    <location>
        <begin position="436"/>
        <end position="446"/>
    </location>
</feature>
<protein>
    <recommendedName>
        <fullName evidence="7">C2H2-type domain-containing protein</fullName>
    </recommendedName>
</protein>
<feature type="compositionally biased region" description="Basic and acidic residues" evidence="6">
    <location>
        <begin position="179"/>
        <end position="189"/>
    </location>
</feature>
<keyword evidence="2" id="KW-0677">Repeat</keyword>
<evidence type="ECO:0000256" key="2">
    <source>
        <dbReference type="ARBA" id="ARBA00022737"/>
    </source>
</evidence>
<dbReference type="PROSITE" id="PS50157">
    <property type="entry name" value="ZINC_FINGER_C2H2_2"/>
    <property type="match status" value="4"/>
</dbReference>
<feature type="region of interest" description="Disordered" evidence="6">
    <location>
        <begin position="591"/>
        <end position="645"/>
    </location>
</feature>
<evidence type="ECO:0000313" key="8">
    <source>
        <dbReference type="EMBL" id="KAJ8312643.1"/>
    </source>
</evidence>
<keyword evidence="3 5" id="KW-0863">Zinc-finger</keyword>
<gene>
    <name evidence="8" type="ORF">KUTeg_010016</name>
</gene>
<feature type="region of interest" description="Disordered" evidence="6">
    <location>
        <begin position="160"/>
        <end position="192"/>
    </location>
</feature>
<feature type="compositionally biased region" description="Basic residues" evidence="6">
    <location>
        <begin position="1658"/>
        <end position="1673"/>
    </location>
</feature>
<dbReference type="SMART" id="SM00355">
    <property type="entry name" value="ZnF_C2H2"/>
    <property type="match status" value="31"/>
</dbReference>
<dbReference type="PROSITE" id="PS00028">
    <property type="entry name" value="ZINC_FINGER_C2H2_1"/>
    <property type="match status" value="4"/>
</dbReference>
<feature type="compositionally biased region" description="Low complexity" evidence="6">
    <location>
        <begin position="1638"/>
        <end position="1657"/>
    </location>
</feature>
<dbReference type="Proteomes" id="UP001217089">
    <property type="component" value="Unassembled WGS sequence"/>
</dbReference>
<feature type="compositionally biased region" description="Polar residues" evidence="6">
    <location>
        <begin position="338"/>
        <end position="349"/>
    </location>
</feature>
<feature type="region of interest" description="Disordered" evidence="6">
    <location>
        <begin position="1637"/>
        <end position="1700"/>
    </location>
</feature>
<feature type="region of interest" description="Disordered" evidence="6">
    <location>
        <begin position="812"/>
        <end position="843"/>
    </location>
</feature>